<gene>
    <name evidence="1" type="ORF">OSTQU699_LOCUS8391</name>
</gene>
<reference evidence="1" key="1">
    <citation type="submission" date="2020-12" db="EMBL/GenBank/DDBJ databases">
        <authorList>
            <person name="Iha C."/>
        </authorList>
    </citation>
    <scope>NUCLEOTIDE SEQUENCE</scope>
</reference>
<keyword evidence="2" id="KW-1185">Reference proteome</keyword>
<proteinExistence type="predicted"/>
<protein>
    <submittedName>
        <fullName evidence="1">Uncharacterized protein</fullName>
    </submittedName>
</protein>
<comment type="caution">
    <text evidence="1">The sequence shown here is derived from an EMBL/GenBank/DDBJ whole genome shotgun (WGS) entry which is preliminary data.</text>
</comment>
<dbReference type="AlphaFoldDB" id="A0A8S1JAB6"/>
<dbReference type="Proteomes" id="UP000708148">
    <property type="component" value="Unassembled WGS sequence"/>
</dbReference>
<evidence type="ECO:0000313" key="2">
    <source>
        <dbReference type="Proteomes" id="UP000708148"/>
    </source>
</evidence>
<evidence type="ECO:0000313" key="1">
    <source>
        <dbReference type="EMBL" id="CAD7703034.1"/>
    </source>
</evidence>
<name>A0A8S1JAB6_9CHLO</name>
<sequence length="124" mass="13566">MLRCDGTGRAPSDTRCVSAGGGPSDWATVGRLLAARRTANIAEEAIRQLMKSCAAQCWTTLTGEPQLLEKQESGLQGQLGLAIKLLDNILIVQCVFAYDMIVCIHQHIYMYRKAYDTPCAFALT</sequence>
<dbReference type="EMBL" id="CAJHUC010002040">
    <property type="protein sequence ID" value="CAD7703034.1"/>
    <property type="molecule type" value="Genomic_DNA"/>
</dbReference>
<organism evidence="1 2">
    <name type="scientific">Ostreobium quekettii</name>
    <dbReference type="NCBI Taxonomy" id="121088"/>
    <lineage>
        <taxon>Eukaryota</taxon>
        <taxon>Viridiplantae</taxon>
        <taxon>Chlorophyta</taxon>
        <taxon>core chlorophytes</taxon>
        <taxon>Ulvophyceae</taxon>
        <taxon>TCBD clade</taxon>
        <taxon>Bryopsidales</taxon>
        <taxon>Ostreobineae</taxon>
        <taxon>Ostreobiaceae</taxon>
        <taxon>Ostreobium</taxon>
    </lineage>
</organism>
<accession>A0A8S1JAB6</accession>